<sequence>MVKKLRQKVNSKGLIGALARQNLKEETRRKLAKKADAQKEQKLLKSRSVSGGKSKKSKAQVHQVRGLVPFTEDDKVLLVGEGDFSFARSIIAQGMVLPSNLIATSFDSNEEIVRKYPGGVEENIKFLLEAGVDLRYEIDATDLVGSLKLKKNAFKLFRDNKNLDYIVFNFPHTGRGMKDQDRNIRDHQRLVQKYFQSSRTVLRGVNRESKSDFGGYYAHSDKSGKIILSLFEGEPYRSWNIKSLGRGENLRLERSGLFDWTLFPEYHHKRTNGVRDTTKPAPEREARMYIFEETGQKKEEQKKRNDDSDDE</sequence>
<organism evidence="3 4">
    <name type="scientific">[Candida] anglica</name>
    <dbReference type="NCBI Taxonomy" id="148631"/>
    <lineage>
        <taxon>Eukaryota</taxon>
        <taxon>Fungi</taxon>
        <taxon>Dikarya</taxon>
        <taxon>Ascomycota</taxon>
        <taxon>Saccharomycotina</taxon>
        <taxon>Pichiomycetes</taxon>
        <taxon>Debaryomycetaceae</taxon>
        <taxon>Kurtzmaniella</taxon>
    </lineage>
</organism>
<proteinExistence type="predicted"/>
<dbReference type="InterPro" id="IPR019446">
    <property type="entry name" value="BMT5-like"/>
</dbReference>
<dbReference type="PANTHER" id="PTHR11538:SF26">
    <property type="entry name" value="FERREDOXIN-FOLD ANTICODON-BINDING DOMAIN-CONTAINING PROTEIN 1"/>
    <property type="match status" value="1"/>
</dbReference>
<protein>
    <submittedName>
        <fullName evidence="3">25S rRNA (Uridine(2634)-N(3))-methyltransferase</fullName>
    </submittedName>
</protein>
<evidence type="ECO:0000313" key="4">
    <source>
        <dbReference type="Proteomes" id="UP001497600"/>
    </source>
</evidence>
<accession>A0ABP0EFB8</accession>
<feature type="region of interest" description="Disordered" evidence="1">
    <location>
        <begin position="29"/>
        <end position="58"/>
    </location>
</feature>
<dbReference type="Proteomes" id="UP001497600">
    <property type="component" value="Chromosome F"/>
</dbReference>
<dbReference type="EMBL" id="OZ004258">
    <property type="protein sequence ID" value="CAK7913063.1"/>
    <property type="molecule type" value="Genomic_DNA"/>
</dbReference>
<dbReference type="Pfam" id="PF10354">
    <property type="entry name" value="BMT5-like"/>
    <property type="match status" value="1"/>
</dbReference>
<evidence type="ECO:0000259" key="2">
    <source>
        <dbReference type="Pfam" id="PF10354"/>
    </source>
</evidence>
<reference evidence="3 4" key="1">
    <citation type="submission" date="2024-01" db="EMBL/GenBank/DDBJ databases">
        <authorList>
            <consortium name="Genoscope - CEA"/>
            <person name="William W."/>
        </authorList>
    </citation>
    <scope>NUCLEOTIDE SEQUENCE [LARGE SCALE GENOMIC DNA]</scope>
    <source>
        <strain evidence="3 4">29B2s-10</strain>
    </source>
</reference>
<evidence type="ECO:0000256" key="1">
    <source>
        <dbReference type="SAM" id="MobiDB-lite"/>
    </source>
</evidence>
<name>A0ABP0EFB8_9ASCO</name>
<feature type="region of interest" description="Disordered" evidence="1">
    <location>
        <begin position="289"/>
        <end position="311"/>
    </location>
</feature>
<evidence type="ECO:0000313" key="3">
    <source>
        <dbReference type="EMBL" id="CAK7913063.1"/>
    </source>
</evidence>
<feature type="domain" description="25S rRNA (uridine-N(3))-methyltransferase BMT5-like" evidence="2">
    <location>
        <begin position="77"/>
        <end position="270"/>
    </location>
</feature>
<feature type="compositionally biased region" description="Basic and acidic residues" evidence="1">
    <location>
        <begin position="29"/>
        <end position="43"/>
    </location>
</feature>
<dbReference type="PANTHER" id="PTHR11538">
    <property type="entry name" value="PHENYLALANYL-TRNA SYNTHETASE"/>
    <property type="match status" value="1"/>
</dbReference>
<gene>
    <name evidence="3" type="primary">BMT5</name>
    <name evidence="3" type="ORF">CAAN4_F09868</name>
</gene>
<keyword evidence="4" id="KW-1185">Reference proteome</keyword>
<feature type="compositionally biased region" description="Basic and acidic residues" evidence="1">
    <location>
        <begin position="294"/>
        <end position="311"/>
    </location>
</feature>